<gene>
    <name evidence="2" type="ORF">NPIL_672181</name>
</gene>
<evidence type="ECO:0000313" key="3">
    <source>
        <dbReference type="Proteomes" id="UP000887013"/>
    </source>
</evidence>
<evidence type="ECO:0000256" key="1">
    <source>
        <dbReference type="SAM" id="MobiDB-lite"/>
    </source>
</evidence>
<evidence type="ECO:0000313" key="2">
    <source>
        <dbReference type="EMBL" id="GFT32129.1"/>
    </source>
</evidence>
<dbReference type="Proteomes" id="UP000887013">
    <property type="component" value="Unassembled WGS sequence"/>
</dbReference>
<proteinExistence type="predicted"/>
<dbReference type="EMBL" id="BMAW01013113">
    <property type="protein sequence ID" value="GFT32129.1"/>
    <property type="molecule type" value="Genomic_DNA"/>
</dbReference>
<organism evidence="2 3">
    <name type="scientific">Nephila pilipes</name>
    <name type="common">Giant wood spider</name>
    <name type="synonym">Nephila maculata</name>
    <dbReference type="NCBI Taxonomy" id="299642"/>
    <lineage>
        <taxon>Eukaryota</taxon>
        <taxon>Metazoa</taxon>
        <taxon>Ecdysozoa</taxon>
        <taxon>Arthropoda</taxon>
        <taxon>Chelicerata</taxon>
        <taxon>Arachnida</taxon>
        <taxon>Araneae</taxon>
        <taxon>Araneomorphae</taxon>
        <taxon>Entelegynae</taxon>
        <taxon>Araneoidea</taxon>
        <taxon>Nephilidae</taxon>
        <taxon>Nephila</taxon>
    </lineage>
</organism>
<feature type="compositionally biased region" description="Basic and acidic residues" evidence="1">
    <location>
        <begin position="40"/>
        <end position="50"/>
    </location>
</feature>
<feature type="compositionally biased region" description="Acidic residues" evidence="1">
    <location>
        <begin position="24"/>
        <end position="39"/>
    </location>
</feature>
<reference evidence="2" key="1">
    <citation type="submission" date="2020-08" db="EMBL/GenBank/DDBJ databases">
        <title>Multicomponent nature underlies the extraordinary mechanical properties of spider dragline silk.</title>
        <authorList>
            <person name="Kono N."/>
            <person name="Nakamura H."/>
            <person name="Mori M."/>
            <person name="Yoshida Y."/>
            <person name="Ohtoshi R."/>
            <person name="Malay A.D."/>
            <person name="Moran D.A.P."/>
            <person name="Tomita M."/>
            <person name="Numata K."/>
            <person name="Arakawa K."/>
        </authorList>
    </citation>
    <scope>NUCLEOTIDE SEQUENCE</scope>
</reference>
<protein>
    <submittedName>
        <fullName evidence="2">Uncharacterized protein</fullName>
    </submittedName>
</protein>
<comment type="caution">
    <text evidence="2">The sequence shown here is derived from an EMBL/GenBank/DDBJ whole genome shotgun (WGS) entry which is preliminary data.</text>
</comment>
<dbReference type="AlphaFoldDB" id="A0A8X6NS62"/>
<name>A0A8X6NS62_NEPPI</name>
<keyword evidence="3" id="KW-1185">Reference proteome</keyword>
<accession>A0A8X6NS62</accession>
<feature type="region of interest" description="Disordered" evidence="1">
    <location>
        <begin position="1"/>
        <end position="50"/>
    </location>
</feature>
<sequence>MAITKQTARKKKESTESITNADPTELEIDTDEEESESMDTTEHDRNEEEYLLRTRKEEKFKEIVNHYLNTMEEKSKIPVRRDNCAVRDEITATLHKYLILKIEMVEELKRSVCPKLCETHKTSDEIERECN</sequence>